<dbReference type="PANTHER" id="PTHR35579">
    <property type="entry name" value="CRISPR SYSTEM CMS ENDORIBONUCLEASE CSM3"/>
    <property type="match status" value="1"/>
</dbReference>
<dbReference type="Pfam" id="PF03787">
    <property type="entry name" value="RAMPs"/>
    <property type="match status" value="1"/>
</dbReference>
<keyword evidence="1" id="KW-0051">Antiviral defense</keyword>
<dbReference type="InterPro" id="IPR052216">
    <property type="entry name" value="CRISPR_Csm3_endoribonuclease"/>
</dbReference>
<dbReference type="RefSeq" id="WP_148690338.1">
    <property type="nucleotide sequence ID" value="NZ_CP020477.1"/>
</dbReference>
<evidence type="ECO:0000313" key="4">
    <source>
        <dbReference type="Proteomes" id="UP000193404"/>
    </source>
</evidence>
<dbReference type="AlphaFoldDB" id="A0A1W6JWF4"/>
<proteinExistence type="predicted"/>
<dbReference type="InterPro" id="IPR005537">
    <property type="entry name" value="RAMP_III_fam"/>
</dbReference>
<dbReference type="GeneID" id="41589281"/>
<gene>
    <name evidence="3" type="ORF">B6F84_00145</name>
</gene>
<evidence type="ECO:0000313" key="3">
    <source>
        <dbReference type="EMBL" id="ARM74593.1"/>
    </source>
</evidence>
<dbReference type="EMBL" id="CP020477">
    <property type="protein sequence ID" value="ARM74593.1"/>
    <property type="molecule type" value="Genomic_DNA"/>
</dbReference>
<dbReference type="PANTHER" id="PTHR35579:SF6">
    <property type="entry name" value="DUF324 DOMAIN-CONTAINING PROTEIN"/>
    <property type="match status" value="1"/>
</dbReference>
<dbReference type="Proteomes" id="UP000193404">
    <property type="component" value="Chromosome"/>
</dbReference>
<feature type="domain" description="CRISPR type III-associated protein" evidence="2">
    <location>
        <begin position="23"/>
        <end position="191"/>
    </location>
</feature>
<evidence type="ECO:0000259" key="2">
    <source>
        <dbReference type="Pfam" id="PF03787"/>
    </source>
</evidence>
<keyword evidence="4" id="KW-1185">Reference proteome</keyword>
<name>A0A1W6JWF4_9CREN</name>
<dbReference type="KEGG" id="aman:B6F84_00145"/>
<dbReference type="STRING" id="282676.B6F84_00145"/>
<sequence length="275" mass="30644">MSQTQRNDFFYSYYLLTEINLSITNKSPLRVGAGKGNTIGEPDLPILRTPDRRAVIPGSTMKGVVRNNIARMLKIETENLSCVFGGEVKEENKGNKQSIHVGSSVIFSDFVTDKVIESTERAHIQINLQTGGVRNLFSVEYVPENNTFKGKIVGRNIPLPTLSGIVYITSFLLNSGIVRVGGFKSRGYGLVNLSIDSVEVSLPSKSFNYKTKITLSEKEEEVSVNAGEKELSVKEDKEYKFKVEGMNEDFLYKVKLNPGEFLNVGKAVSEGWMRR</sequence>
<dbReference type="OrthoDB" id="44013at2157"/>
<evidence type="ECO:0000256" key="1">
    <source>
        <dbReference type="ARBA" id="ARBA00023118"/>
    </source>
</evidence>
<accession>A0A1W6JWF4</accession>
<dbReference type="GO" id="GO:0051607">
    <property type="term" value="P:defense response to virus"/>
    <property type="evidence" value="ECO:0007669"/>
    <property type="project" value="UniProtKB-KW"/>
</dbReference>
<reference evidence="3 4" key="1">
    <citation type="submission" date="2017-03" db="EMBL/GenBank/DDBJ databases">
        <title>Sulfur activation and transportation mechanism of thermophilic Archaea Acidianus manzaensis YN-25.</title>
        <authorList>
            <person name="Ma Y."/>
            <person name="Yang Y."/>
            <person name="Xia J."/>
        </authorList>
    </citation>
    <scope>NUCLEOTIDE SEQUENCE [LARGE SCALE GENOMIC DNA]</scope>
    <source>
        <strain evidence="3 4">YN-25</strain>
    </source>
</reference>
<organism evidence="3 4">
    <name type="scientific">Acidianus manzaensis</name>
    <dbReference type="NCBI Taxonomy" id="282676"/>
    <lineage>
        <taxon>Archaea</taxon>
        <taxon>Thermoproteota</taxon>
        <taxon>Thermoprotei</taxon>
        <taxon>Sulfolobales</taxon>
        <taxon>Sulfolobaceae</taxon>
        <taxon>Acidianus</taxon>
    </lineage>
</organism>
<protein>
    <recommendedName>
        <fullName evidence="2">CRISPR type III-associated protein domain-containing protein</fullName>
    </recommendedName>
</protein>